<dbReference type="AlphaFoldDB" id="A0A4C1XAI1"/>
<name>A0A4C1XAI1_EUMVA</name>
<gene>
    <name evidence="1" type="ORF">EVAR_31351_1</name>
</gene>
<evidence type="ECO:0000313" key="2">
    <source>
        <dbReference type="Proteomes" id="UP000299102"/>
    </source>
</evidence>
<dbReference type="EMBL" id="BGZK01000779">
    <property type="protein sequence ID" value="GBP60090.1"/>
    <property type="molecule type" value="Genomic_DNA"/>
</dbReference>
<comment type="caution">
    <text evidence="1">The sequence shown here is derived from an EMBL/GenBank/DDBJ whole genome shotgun (WGS) entry which is preliminary data.</text>
</comment>
<dbReference type="Proteomes" id="UP000299102">
    <property type="component" value="Unassembled WGS sequence"/>
</dbReference>
<sequence length="183" mass="21119">MHMVSVADDMFPLKKYSVVVVPSPPWWDLEFTRVVGERRGAEILYFRNIFEENYINLSSIRDKSRRFFHRKSSSLLSLLVNPPLPGIDGIPYLFLANASNPTFSYYLNKDDSVMNTVTTFYLSRTTTIIYRYFIALLRSKRACESPEHRWPLPPMDTHGFVALPASWVGIKCIMEDGEGRWGG</sequence>
<accession>A0A4C1XAI1</accession>
<evidence type="ECO:0000313" key="1">
    <source>
        <dbReference type="EMBL" id="GBP60090.1"/>
    </source>
</evidence>
<protein>
    <submittedName>
        <fullName evidence="1">Uncharacterized protein</fullName>
    </submittedName>
</protein>
<keyword evidence="2" id="KW-1185">Reference proteome</keyword>
<proteinExistence type="predicted"/>
<reference evidence="1 2" key="1">
    <citation type="journal article" date="2019" name="Commun. Biol.">
        <title>The bagworm genome reveals a unique fibroin gene that provides high tensile strength.</title>
        <authorList>
            <person name="Kono N."/>
            <person name="Nakamura H."/>
            <person name="Ohtoshi R."/>
            <person name="Tomita M."/>
            <person name="Numata K."/>
            <person name="Arakawa K."/>
        </authorList>
    </citation>
    <scope>NUCLEOTIDE SEQUENCE [LARGE SCALE GENOMIC DNA]</scope>
</reference>
<organism evidence="1 2">
    <name type="scientific">Eumeta variegata</name>
    <name type="common">Bagworm moth</name>
    <name type="synonym">Eumeta japonica</name>
    <dbReference type="NCBI Taxonomy" id="151549"/>
    <lineage>
        <taxon>Eukaryota</taxon>
        <taxon>Metazoa</taxon>
        <taxon>Ecdysozoa</taxon>
        <taxon>Arthropoda</taxon>
        <taxon>Hexapoda</taxon>
        <taxon>Insecta</taxon>
        <taxon>Pterygota</taxon>
        <taxon>Neoptera</taxon>
        <taxon>Endopterygota</taxon>
        <taxon>Lepidoptera</taxon>
        <taxon>Glossata</taxon>
        <taxon>Ditrysia</taxon>
        <taxon>Tineoidea</taxon>
        <taxon>Psychidae</taxon>
        <taxon>Oiketicinae</taxon>
        <taxon>Eumeta</taxon>
    </lineage>
</organism>
<dbReference type="OrthoDB" id="8058536at2759"/>